<dbReference type="RefSeq" id="WP_066741473.1">
    <property type="nucleotide sequence ID" value="NZ_CAUFKJ010000012.1"/>
</dbReference>
<dbReference type="OrthoDB" id="9775607at2"/>
<dbReference type="SUPFAM" id="SSF51338">
    <property type="entry name" value="Composite domain of metallo-dependent hydrolases"/>
    <property type="match status" value="1"/>
</dbReference>
<dbReference type="GO" id="GO:0016810">
    <property type="term" value="F:hydrolase activity, acting on carbon-nitrogen (but not peptide) bonds"/>
    <property type="evidence" value="ECO:0007669"/>
    <property type="project" value="InterPro"/>
</dbReference>
<dbReference type="EMBL" id="CP016757">
    <property type="protein sequence ID" value="ANZ43636.1"/>
    <property type="molecule type" value="Genomic_DNA"/>
</dbReference>
<dbReference type="GeneID" id="83056242"/>
<dbReference type="AlphaFoldDB" id="A0A1B2I0Y8"/>
<dbReference type="InterPro" id="IPR013108">
    <property type="entry name" value="Amidohydro_3"/>
</dbReference>
<dbReference type="InterPro" id="IPR011059">
    <property type="entry name" value="Metal-dep_hydrolase_composite"/>
</dbReference>
<feature type="domain" description="Amidohydrolase 3" evidence="1">
    <location>
        <begin position="343"/>
        <end position="428"/>
    </location>
</feature>
<dbReference type="PANTHER" id="PTHR11647:SF1">
    <property type="entry name" value="COLLAPSIN RESPONSE MEDIATOR PROTEIN"/>
    <property type="match status" value="1"/>
</dbReference>
<name>A0A1B2I0Y8_9BACT</name>
<sequence>MEKFELLIRGGEVILPGCANPERVNIAVSGGRVAALTAEEPSAASVIDAAGLCVSPGFIDTHMHDEEAEDGDTVEQALLRQGVTTAIAGNCGSGPLAADIRPYRKNPWLNLGYLTGHTKLRENSGVTDIYAASPPQAIEKMRVLLLHELEAEGSFGLSFGLEYMPNTSAEEIEALLKTASGFKNIWIPVHIRADGPAAVEAVDEIIGYAHKYPLRFQISHTGSMCAFGHLAEVLDHISAAVANGCDITFDCYPYDAFCTNLGSAVFDEGFEERWGRGCAYLEVGSGPYRGKFLSEDGLYAKLRKEAPETLIIAHVINGAEVEECLMHPRCAVASDSILLKGHGHPRAAGTFPRAINIMRKKGLSLVEAVRKCTSLPAAMAFLDKGEIKPGADADFVLFDPQRLVDRATFAEELLPPEGIEWVIIGGEPAVHKNEIIGGPKGRLITRQTFAAV</sequence>
<dbReference type="InterPro" id="IPR050378">
    <property type="entry name" value="Metallo-dep_Hydrolases_sf"/>
</dbReference>
<dbReference type="Pfam" id="PF07969">
    <property type="entry name" value="Amidohydro_3"/>
    <property type="match status" value="1"/>
</dbReference>
<dbReference type="Proteomes" id="UP000093044">
    <property type="component" value="Chromosome"/>
</dbReference>
<dbReference type="STRING" id="1197717.BED41_00045"/>
<dbReference type="Gene3D" id="3.20.20.140">
    <property type="entry name" value="Metal-dependent hydrolases"/>
    <property type="match status" value="1"/>
</dbReference>
<accession>A0A1B2I0Y8</accession>
<organism evidence="2 3">
    <name type="scientific">Cloacibacillus porcorum</name>
    <dbReference type="NCBI Taxonomy" id="1197717"/>
    <lineage>
        <taxon>Bacteria</taxon>
        <taxon>Thermotogati</taxon>
        <taxon>Synergistota</taxon>
        <taxon>Synergistia</taxon>
        <taxon>Synergistales</taxon>
        <taxon>Synergistaceae</taxon>
        <taxon>Cloacibacillus</taxon>
    </lineage>
</organism>
<evidence type="ECO:0000313" key="2">
    <source>
        <dbReference type="EMBL" id="ANZ43636.1"/>
    </source>
</evidence>
<dbReference type="SUPFAM" id="SSF51556">
    <property type="entry name" value="Metallo-dependent hydrolases"/>
    <property type="match status" value="1"/>
</dbReference>
<gene>
    <name evidence="2" type="ORF">BED41_00045</name>
</gene>
<dbReference type="PANTHER" id="PTHR11647">
    <property type="entry name" value="HYDRANTOINASE/DIHYDROPYRIMIDINASE FAMILY MEMBER"/>
    <property type="match status" value="1"/>
</dbReference>
<evidence type="ECO:0000313" key="3">
    <source>
        <dbReference type="Proteomes" id="UP000093044"/>
    </source>
</evidence>
<protein>
    <submittedName>
        <fullName evidence="2">Aminoacylase</fullName>
    </submittedName>
</protein>
<dbReference type="InterPro" id="IPR032466">
    <property type="entry name" value="Metal_Hydrolase"/>
</dbReference>
<keyword evidence="3" id="KW-1185">Reference proteome</keyword>
<reference evidence="2" key="1">
    <citation type="submission" date="2016-08" db="EMBL/GenBank/DDBJ databases">
        <title>Complete genome of Cloacibacillus porcorum.</title>
        <authorList>
            <person name="Looft T."/>
            <person name="Bayles D.O."/>
            <person name="Alt D.P."/>
        </authorList>
    </citation>
    <scope>NUCLEOTIDE SEQUENCE [LARGE SCALE GENOMIC DNA]</scope>
    <source>
        <strain evidence="2">CL-84</strain>
    </source>
</reference>
<dbReference type="KEGG" id="cpor:BED41_00045"/>
<proteinExistence type="predicted"/>
<evidence type="ECO:0000259" key="1">
    <source>
        <dbReference type="Pfam" id="PF07969"/>
    </source>
</evidence>